<keyword evidence="1" id="KW-0812">Transmembrane</keyword>
<sequence>MSLKLGCKVEGNYPFELSDSYANVQLGKWPCCKIGFGCLQNVTEILVALWKNITLLHHMTAIDTNVQFDKWLCFKTGFEYLQYVTESRSIVEENYSFILYDSYTNVQFGEWPCCKTDTCSRTQRVEPISDPANHTAIAIVIPIILLLFCVLLVAGFIVKRWRQRTPRDPDSTDETPLMEIELNPKQFFIVADKLAIPAGTEA</sequence>
<feature type="transmembrane region" description="Helical" evidence="1">
    <location>
        <begin position="136"/>
        <end position="158"/>
    </location>
</feature>
<accession>A0A2G8LKH0</accession>
<evidence type="ECO:0000313" key="3">
    <source>
        <dbReference type="Proteomes" id="UP000230750"/>
    </source>
</evidence>
<keyword evidence="3" id="KW-1185">Reference proteome</keyword>
<protein>
    <submittedName>
        <fullName evidence="2">Uncharacterized protein</fullName>
    </submittedName>
</protein>
<reference evidence="2 3" key="1">
    <citation type="journal article" date="2017" name="PLoS Biol.">
        <title>The sea cucumber genome provides insights into morphological evolution and visceral regeneration.</title>
        <authorList>
            <person name="Zhang X."/>
            <person name="Sun L."/>
            <person name="Yuan J."/>
            <person name="Sun Y."/>
            <person name="Gao Y."/>
            <person name="Zhang L."/>
            <person name="Li S."/>
            <person name="Dai H."/>
            <person name="Hamel J.F."/>
            <person name="Liu C."/>
            <person name="Yu Y."/>
            <person name="Liu S."/>
            <person name="Lin W."/>
            <person name="Guo K."/>
            <person name="Jin S."/>
            <person name="Xu P."/>
            <person name="Storey K.B."/>
            <person name="Huan P."/>
            <person name="Zhang T."/>
            <person name="Zhou Y."/>
            <person name="Zhang J."/>
            <person name="Lin C."/>
            <person name="Li X."/>
            <person name="Xing L."/>
            <person name="Huo D."/>
            <person name="Sun M."/>
            <person name="Wang L."/>
            <person name="Mercier A."/>
            <person name="Li F."/>
            <person name="Yang H."/>
            <person name="Xiang J."/>
        </authorList>
    </citation>
    <scope>NUCLEOTIDE SEQUENCE [LARGE SCALE GENOMIC DNA]</scope>
    <source>
        <strain evidence="2">Shaxun</strain>
        <tissue evidence="2">Muscle</tissue>
    </source>
</reference>
<comment type="caution">
    <text evidence="2">The sequence shown here is derived from an EMBL/GenBank/DDBJ whole genome shotgun (WGS) entry which is preliminary data.</text>
</comment>
<evidence type="ECO:0000256" key="1">
    <source>
        <dbReference type="SAM" id="Phobius"/>
    </source>
</evidence>
<organism evidence="2 3">
    <name type="scientific">Stichopus japonicus</name>
    <name type="common">Sea cucumber</name>
    <dbReference type="NCBI Taxonomy" id="307972"/>
    <lineage>
        <taxon>Eukaryota</taxon>
        <taxon>Metazoa</taxon>
        <taxon>Echinodermata</taxon>
        <taxon>Eleutherozoa</taxon>
        <taxon>Echinozoa</taxon>
        <taxon>Holothuroidea</taxon>
        <taxon>Aspidochirotacea</taxon>
        <taxon>Aspidochirotida</taxon>
        <taxon>Stichopodidae</taxon>
        <taxon>Apostichopus</taxon>
    </lineage>
</organism>
<name>A0A2G8LKH0_STIJA</name>
<dbReference type="EMBL" id="MRZV01000048">
    <property type="protein sequence ID" value="PIK60744.1"/>
    <property type="molecule type" value="Genomic_DNA"/>
</dbReference>
<keyword evidence="1" id="KW-1133">Transmembrane helix</keyword>
<evidence type="ECO:0000313" key="2">
    <source>
        <dbReference type="EMBL" id="PIK60744.1"/>
    </source>
</evidence>
<proteinExistence type="predicted"/>
<dbReference type="AlphaFoldDB" id="A0A2G8LKH0"/>
<dbReference type="Proteomes" id="UP000230750">
    <property type="component" value="Unassembled WGS sequence"/>
</dbReference>
<keyword evidence="1" id="KW-0472">Membrane</keyword>
<gene>
    <name evidence="2" type="ORF">BSL78_02308</name>
</gene>